<evidence type="ECO:0000256" key="1">
    <source>
        <dbReference type="SAM" id="MobiDB-lite"/>
    </source>
</evidence>
<evidence type="ECO:0000313" key="3">
    <source>
        <dbReference type="Proteomes" id="UP000010121"/>
    </source>
</evidence>
<feature type="region of interest" description="Disordered" evidence="1">
    <location>
        <begin position="198"/>
        <end position="247"/>
    </location>
</feature>
<accession>C8RXQ3</accession>
<dbReference type="Proteomes" id="UP000010121">
    <property type="component" value="Unassembled WGS sequence"/>
</dbReference>
<evidence type="ECO:0000313" key="2">
    <source>
        <dbReference type="EMBL" id="EEW26301.1"/>
    </source>
</evidence>
<name>C8RXQ3_9RHOB</name>
<dbReference type="EMBL" id="ACYY01000003">
    <property type="protein sequence ID" value="EEW26301.1"/>
    <property type="molecule type" value="Genomic_DNA"/>
</dbReference>
<protein>
    <recommendedName>
        <fullName evidence="4">Excalibur calcium-binding domain-containing protein</fullName>
    </recommendedName>
</protein>
<dbReference type="eggNOG" id="ENOG5031QJH">
    <property type="taxonomic scope" value="Bacteria"/>
</dbReference>
<dbReference type="RefSeq" id="WP_008027888.1">
    <property type="nucleotide sequence ID" value="NZ_ACYY01000003.1"/>
</dbReference>
<comment type="caution">
    <text evidence="2">The sequence shown here is derived from an EMBL/GenBank/DDBJ whole genome shotgun (WGS) entry which is preliminary data.</text>
</comment>
<organism evidence="2 3">
    <name type="scientific">Rhodobacter ferrooxidans</name>
    <dbReference type="NCBI Taxonomy" id="371731"/>
    <lineage>
        <taxon>Bacteria</taxon>
        <taxon>Pseudomonadati</taxon>
        <taxon>Pseudomonadota</taxon>
        <taxon>Alphaproteobacteria</taxon>
        <taxon>Rhodobacterales</taxon>
        <taxon>Rhodobacter group</taxon>
        <taxon>Rhodobacter</taxon>
    </lineage>
</organism>
<dbReference type="PROSITE" id="PS51257">
    <property type="entry name" value="PROKAR_LIPOPROTEIN"/>
    <property type="match status" value="1"/>
</dbReference>
<keyword evidence="3" id="KW-1185">Reference proteome</keyword>
<evidence type="ECO:0008006" key="4">
    <source>
        <dbReference type="Google" id="ProtNLM"/>
    </source>
</evidence>
<gene>
    <name evidence="2" type="ORF">Rsw2DRAFT_0581</name>
</gene>
<dbReference type="AlphaFoldDB" id="C8RXQ3"/>
<reference evidence="2 3" key="1">
    <citation type="submission" date="2009-08" db="EMBL/GenBank/DDBJ databases">
        <title>The draft genome of Rhodobacter sp. SW2.</title>
        <authorList>
            <consortium name="US DOE Joint Genome Institute (JGI-PGF)"/>
            <person name="Lucas S."/>
            <person name="Copeland A."/>
            <person name="Lapidus A."/>
            <person name="Glavina del Rio T."/>
            <person name="Tice H."/>
            <person name="Bruce D."/>
            <person name="Goodwin L."/>
            <person name="Pitluck S."/>
            <person name="Larimer F."/>
            <person name="Land M.L."/>
            <person name="Hauser L."/>
            <person name="Emerson D."/>
        </authorList>
    </citation>
    <scope>NUCLEOTIDE SEQUENCE [LARGE SCALE GENOMIC DNA]</scope>
    <source>
        <strain evidence="2 3">SW2</strain>
    </source>
</reference>
<proteinExistence type="predicted"/>
<sequence length="247" mass="25786">MRLPSVMLVALGLAACGPTTVPDSGAGFQDYPTYLRQREAALANGTSVAPATPEFSTQRMGEAINAAEGSPMGTPLPAQPAAGYGAIAQPGAGPLAADRPRGDAPMGIQQQSGEVTPGSAAISDEQDFSAVSSRETIQSDAERLARNRAQYQVIQPTALPERVGDTGPSIVQFALSTSHPVGTPMYKRSALQLNNPEKTCARFGSPDKAQEEFLASGGPEKDRKGIDPDGDGYACSWDPRPFRAALN</sequence>
<dbReference type="STRING" id="371731.Rsw2DRAFT_0581"/>
<dbReference type="OrthoDB" id="7951357at2"/>